<dbReference type="GO" id="GO:0005507">
    <property type="term" value="F:copper ion binding"/>
    <property type="evidence" value="ECO:0007669"/>
    <property type="project" value="InterPro"/>
</dbReference>
<dbReference type="GO" id="GO:0005886">
    <property type="term" value="C:plasma membrane"/>
    <property type="evidence" value="ECO:0007669"/>
    <property type="project" value="TreeGrafter"/>
</dbReference>
<comment type="cofactor">
    <cofactor evidence="8">
        <name>Cu cation</name>
        <dbReference type="ChEBI" id="CHEBI:23378"/>
    </cofactor>
    <text evidence="8">Contains 1 topaquinone per subunit.</text>
</comment>
<evidence type="ECO:0000256" key="6">
    <source>
        <dbReference type="PIRSR" id="PIRSR600269-50"/>
    </source>
</evidence>
<accession>A0A8S3VHC0</accession>
<evidence type="ECO:0000256" key="4">
    <source>
        <dbReference type="ARBA" id="ARBA00023002"/>
    </source>
</evidence>
<dbReference type="FunFam" id="3.10.450.40:FF:000007">
    <property type="entry name" value="Amine oxidase"/>
    <property type="match status" value="1"/>
</dbReference>
<comment type="similarity">
    <text evidence="1 8">Belongs to the copper/topaquinone oxidase family.</text>
</comment>
<dbReference type="OrthoDB" id="5379943at2759"/>
<dbReference type="PRINTS" id="PR00766">
    <property type="entry name" value="CUDAOXIDASE"/>
</dbReference>
<evidence type="ECO:0000256" key="7">
    <source>
        <dbReference type="PIRSR" id="PIRSR600269-51"/>
    </source>
</evidence>
<evidence type="ECO:0000259" key="10">
    <source>
        <dbReference type="Pfam" id="PF01179"/>
    </source>
</evidence>
<evidence type="ECO:0000256" key="9">
    <source>
        <dbReference type="SAM" id="SignalP"/>
    </source>
</evidence>
<keyword evidence="4 8" id="KW-0560">Oxidoreductase</keyword>
<dbReference type="InterPro" id="IPR015798">
    <property type="entry name" value="Cu_amine_oxidase_C"/>
</dbReference>
<feature type="active site" description="Schiff-base intermediate with substrate; via topaquinone" evidence="6">
    <location>
        <position position="485"/>
    </location>
</feature>
<gene>
    <name evidence="12" type="ORF">MEDL_68475</name>
</gene>
<feature type="chain" id="PRO_5035759466" description="Amine oxidase" evidence="9">
    <location>
        <begin position="18"/>
        <end position="786"/>
    </location>
</feature>
<feature type="domain" description="Copper amine oxidase N2-terminal" evidence="11">
    <location>
        <begin position="75"/>
        <end position="158"/>
    </location>
</feature>
<name>A0A8S3VHC0_MYTED</name>
<comment type="caution">
    <text evidence="12">The sequence shown here is derived from an EMBL/GenBank/DDBJ whole genome shotgun (WGS) entry which is preliminary data.</text>
</comment>
<evidence type="ECO:0000256" key="3">
    <source>
        <dbReference type="ARBA" id="ARBA00022772"/>
    </source>
</evidence>
<dbReference type="EC" id="1.4.3.-" evidence="8"/>
<dbReference type="Gene3D" id="3.10.450.40">
    <property type="match status" value="2"/>
</dbReference>
<dbReference type="GO" id="GO:0009308">
    <property type="term" value="P:amine metabolic process"/>
    <property type="evidence" value="ECO:0007669"/>
    <property type="project" value="UniProtKB-UniRule"/>
</dbReference>
<evidence type="ECO:0000313" key="13">
    <source>
        <dbReference type="Proteomes" id="UP000683360"/>
    </source>
</evidence>
<feature type="active site" description="Proton acceptor" evidence="6">
    <location>
        <position position="397"/>
    </location>
</feature>
<keyword evidence="13" id="KW-1185">Reference proteome</keyword>
<dbReference type="Pfam" id="PF02727">
    <property type="entry name" value="Cu_amine_oxidN2"/>
    <property type="match status" value="1"/>
</dbReference>
<dbReference type="EMBL" id="CAJPWZ010003321">
    <property type="protein sequence ID" value="CAG2257196.1"/>
    <property type="molecule type" value="Genomic_DNA"/>
</dbReference>
<dbReference type="Gene3D" id="2.70.98.20">
    <property type="entry name" value="Copper amine oxidase, catalytic domain"/>
    <property type="match status" value="1"/>
</dbReference>
<sequence length="786" mass="90470">MMLSVLLFCMFFSSATTQEAKCRRGEKCYNPFQKWTVGSKNSQLPICRRPSYHYGNIDTRENDHPSVFRDLTEREIKCLLDFLYSDTSLNLTVAEKASVTSNYIFVADLYLPPKQDVLKYLDNGFPQPEREARVMIFRGAIAEPDVIELIVGPLSNPSGYRHVPYQPTSLPFIDRPYTNKADSIGKVVEFLDKKLGDMLFHLYGGRLVNCGDRCLISNFVHQLTSVLSGVEKRRFFWSLKHDVEYNLMRPLNFAFLVEWDLDKFSLPKIWFDGHLFSCIEDVLQYYQTYKHDIQKVPFPDVTQNSRRIVKSRGIPPFKTPLRDPQQVSPDGKRYNINDRHISYGFWEFDVAVAPLLGPRLNDIRYKNERIAYEISSQELANMYSGYKPSEYTAFFLDNRYTTGAFAKYLVPGVDCPSDATFISSSYKMESSDEPLVNAHSFCVFELNKGIPLRRHHAYRKFVHSFYEGAETIVMIVRTIPTVLLYDYTMDFIFYQNGVMETKVTASGMVATSWYGRENPFSFQVDDNLMAPLHQHMFHYKVDLDIKGTKNRFETLDIEPVLTPNEVSEDPDATIVQNMFVKRLKHSELQGATKFDFNSPKYLTFVNNNAKDKFGNSAGYRLVNNGMIKNILPPNDGNNPAVSWSQYQVAVTKYKDSEPASSSLFAHSKNPVFTFQQFIDDDENIVDEDLVAWVSMGMHHIPQKEDLPVTHTTGMSRSFFLLPYNYFDESPGMAVNNAVRIDSVEKDGKTESVEIRRYGTRNYVDCIPKKNPFEAELKENPCLVVQC</sequence>
<dbReference type="GO" id="GO:0008131">
    <property type="term" value="F:primary methylamine oxidase activity"/>
    <property type="evidence" value="ECO:0007669"/>
    <property type="project" value="InterPro"/>
</dbReference>
<feature type="signal peptide" evidence="9">
    <location>
        <begin position="1"/>
        <end position="17"/>
    </location>
</feature>
<dbReference type="InterPro" id="IPR000269">
    <property type="entry name" value="Cu_amine_oxidase"/>
</dbReference>
<dbReference type="GO" id="GO:0048038">
    <property type="term" value="F:quinone binding"/>
    <property type="evidence" value="ECO:0007669"/>
    <property type="project" value="InterPro"/>
</dbReference>
<evidence type="ECO:0000256" key="8">
    <source>
        <dbReference type="RuleBase" id="RU000672"/>
    </source>
</evidence>
<keyword evidence="9" id="KW-0732">Signal</keyword>
<feature type="modified residue" description="2',4',5'-topaquinone" evidence="7">
    <location>
        <position position="485"/>
    </location>
</feature>
<reference evidence="12" key="1">
    <citation type="submission" date="2021-03" db="EMBL/GenBank/DDBJ databases">
        <authorList>
            <person name="Bekaert M."/>
        </authorList>
    </citation>
    <scope>NUCLEOTIDE SEQUENCE</scope>
</reference>
<dbReference type="PANTHER" id="PTHR10638:SF20">
    <property type="entry name" value="AMINE OXIDASE"/>
    <property type="match status" value="1"/>
</dbReference>
<dbReference type="Pfam" id="PF01179">
    <property type="entry name" value="Cu_amine_oxid"/>
    <property type="match status" value="1"/>
</dbReference>
<evidence type="ECO:0000256" key="1">
    <source>
        <dbReference type="ARBA" id="ARBA00007983"/>
    </source>
</evidence>
<evidence type="ECO:0000256" key="2">
    <source>
        <dbReference type="ARBA" id="ARBA00022723"/>
    </source>
</evidence>
<protein>
    <recommendedName>
        <fullName evidence="8">Amine oxidase</fullName>
        <ecNumber evidence="8">1.4.3.-</ecNumber>
    </recommendedName>
</protein>
<dbReference type="SUPFAM" id="SSF54416">
    <property type="entry name" value="Amine oxidase N-terminal region"/>
    <property type="match status" value="1"/>
</dbReference>
<evidence type="ECO:0000313" key="12">
    <source>
        <dbReference type="EMBL" id="CAG2257196.1"/>
    </source>
</evidence>
<dbReference type="InterPro" id="IPR015800">
    <property type="entry name" value="Cu_amine_oxidase_N2"/>
</dbReference>
<proteinExistence type="inferred from homology"/>
<dbReference type="SUPFAM" id="SSF49998">
    <property type="entry name" value="Amine oxidase catalytic domain"/>
    <property type="match status" value="1"/>
</dbReference>
<keyword evidence="3 6" id="KW-0801">TPQ</keyword>
<dbReference type="InterPro" id="IPR036460">
    <property type="entry name" value="Cu_amine_oxidase_C_sf"/>
</dbReference>
<feature type="domain" description="Copper amine oxidase catalytic" evidence="10">
    <location>
        <begin position="324"/>
        <end position="731"/>
    </location>
</feature>
<dbReference type="PANTHER" id="PTHR10638">
    <property type="entry name" value="COPPER AMINE OXIDASE"/>
    <property type="match status" value="1"/>
</dbReference>
<dbReference type="Proteomes" id="UP000683360">
    <property type="component" value="Unassembled WGS sequence"/>
</dbReference>
<dbReference type="InterPro" id="IPR016182">
    <property type="entry name" value="Cu_amine_oxidase_N-reg"/>
</dbReference>
<organism evidence="12 13">
    <name type="scientific">Mytilus edulis</name>
    <name type="common">Blue mussel</name>
    <dbReference type="NCBI Taxonomy" id="6550"/>
    <lineage>
        <taxon>Eukaryota</taxon>
        <taxon>Metazoa</taxon>
        <taxon>Spiralia</taxon>
        <taxon>Lophotrochozoa</taxon>
        <taxon>Mollusca</taxon>
        <taxon>Bivalvia</taxon>
        <taxon>Autobranchia</taxon>
        <taxon>Pteriomorphia</taxon>
        <taxon>Mytilida</taxon>
        <taxon>Mytiloidea</taxon>
        <taxon>Mytilidae</taxon>
        <taxon>Mytilinae</taxon>
        <taxon>Mytilus</taxon>
    </lineage>
</organism>
<keyword evidence="2 8" id="KW-0479">Metal-binding</keyword>
<dbReference type="AlphaFoldDB" id="A0A8S3VHC0"/>
<evidence type="ECO:0000259" key="11">
    <source>
        <dbReference type="Pfam" id="PF02727"/>
    </source>
</evidence>
<evidence type="ECO:0000256" key="5">
    <source>
        <dbReference type="ARBA" id="ARBA00023008"/>
    </source>
</evidence>
<comment type="PTM">
    <text evidence="7 8">Topaquinone (TPQ) is generated by copper-dependent autoxidation of a specific tyrosyl residue.</text>
</comment>
<keyword evidence="5 8" id="KW-0186">Copper</keyword>